<dbReference type="HOGENOM" id="CLU_2224608_0_0_1"/>
<proteinExistence type="predicted"/>
<dbReference type="AlphaFoldDB" id="U9SXY6"/>
<reference evidence="1" key="1">
    <citation type="submission" date="2013-07" db="EMBL/GenBank/DDBJ databases">
        <title>The genome of an arbuscular mycorrhizal fungus provides insights into the evolution of the oldest plant symbiosis.</title>
        <authorList>
            <consortium name="DOE Joint Genome Institute"/>
            <person name="Tisserant E."/>
            <person name="Malbreil M."/>
            <person name="Kuo A."/>
            <person name="Kohler A."/>
            <person name="Symeonidi A."/>
            <person name="Balestrini R."/>
            <person name="Charron P."/>
            <person name="Duensing N."/>
            <person name="Frei-dit-Frey N."/>
            <person name="Gianinazzi-Pearson V."/>
            <person name="Gilbert B."/>
            <person name="Handa Y."/>
            <person name="Hijri M."/>
            <person name="Kaul R."/>
            <person name="Kawaguchi M."/>
            <person name="Krajinski F."/>
            <person name="Lammers P."/>
            <person name="Lapierre D."/>
            <person name="Masclaux F.G."/>
            <person name="Murat C."/>
            <person name="Morin E."/>
            <person name="Ndikumana S."/>
            <person name="Pagni M."/>
            <person name="Petitpierre D."/>
            <person name="Requena N."/>
            <person name="Rosikiewicz P."/>
            <person name="Riley R."/>
            <person name="Saito K."/>
            <person name="San Clemente H."/>
            <person name="Shapiro H."/>
            <person name="van Tuinen D."/>
            <person name="Becard G."/>
            <person name="Bonfante P."/>
            <person name="Paszkowski U."/>
            <person name="Shachar-Hill Y."/>
            <person name="Young J.P."/>
            <person name="Sanders I.R."/>
            <person name="Henrissat B."/>
            <person name="Rensing S.A."/>
            <person name="Grigoriev I.V."/>
            <person name="Corradi N."/>
            <person name="Roux C."/>
            <person name="Martin F."/>
        </authorList>
    </citation>
    <scope>NUCLEOTIDE SEQUENCE</scope>
    <source>
        <strain evidence="1">DAOM 197198</strain>
    </source>
</reference>
<dbReference type="EMBL" id="KI296978">
    <property type="protein sequence ID" value="ESA00765.1"/>
    <property type="molecule type" value="Genomic_DNA"/>
</dbReference>
<gene>
    <name evidence="1" type="ORF">GLOINDRAFT_8185</name>
</gene>
<protein>
    <submittedName>
        <fullName evidence="1">Uncharacterized protein</fullName>
    </submittedName>
</protein>
<organism evidence="1">
    <name type="scientific">Rhizophagus irregularis (strain DAOM 181602 / DAOM 197198 / MUCL 43194)</name>
    <name type="common">Arbuscular mycorrhizal fungus</name>
    <name type="synonym">Glomus intraradices</name>
    <dbReference type="NCBI Taxonomy" id="747089"/>
    <lineage>
        <taxon>Eukaryota</taxon>
        <taxon>Fungi</taxon>
        <taxon>Fungi incertae sedis</taxon>
        <taxon>Mucoromycota</taxon>
        <taxon>Glomeromycotina</taxon>
        <taxon>Glomeromycetes</taxon>
        <taxon>Glomerales</taxon>
        <taxon>Glomeraceae</taxon>
        <taxon>Rhizophagus</taxon>
    </lineage>
</organism>
<accession>U9SXY6</accession>
<dbReference type="VEuPathDB" id="FungiDB:RhiirFUN_011907"/>
<sequence>MIGLSLGSHLRNLHTSKHVSSPGLQQEALGLQVQVGKPHSLSHFASPGLQQEKSQFGFLLARFNRLVLVGFFGQVFVDFNFLSFPSSTPLYNVFPSRFITMINQND</sequence>
<name>U9SXY6_RHIID</name>
<evidence type="ECO:0000313" key="1">
    <source>
        <dbReference type="EMBL" id="ESA00765.1"/>
    </source>
</evidence>